<dbReference type="Pfam" id="PF13365">
    <property type="entry name" value="Trypsin_2"/>
    <property type="match status" value="1"/>
</dbReference>
<feature type="domain" description="BIG2" evidence="5">
    <location>
        <begin position="34"/>
        <end position="106"/>
    </location>
</feature>
<dbReference type="RefSeq" id="WP_185258506.1">
    <property type="nucleotide sequence ID" value="NZ_AP023368.1"/>
</dbReference>
<dbReference type="KEGG" id="acht:bsdcttw_12010"/>
<feature type="signal peptide" evidence="4">
    <location>
        <begin position="1"/>
        <end position="21"/>
    </location>
</feature>
<dbReference type="SUPFAM" id="SSF49373">
    <property type="entry name" value="Invasin/intimin cell-adhesion fragments"/>
    <property type="match status" value="1"/>
</dbReference>
<dbReference type="PANTHER" id="PTHR43343">
    <property type="entry name" value="PEPTIDASE S12"/>
    <property type="match status" value="1"/>
</dbReference>
<dbReference type="SUPFAM" id="SSF50494">
    <property type="entry name" value="Trypsin-like serine proteases"/>
    <property type="match status" value="1"/>
</dbReference>
<evidence type="ECO:0000256" key="2">
    <source>
        <dbReference type="ARBA" id="ARBA00022670"/>
    </source>
</evidence>
<accession>A0A7I8DIJ6</accession>
<comment type="similarity">
    <text evidence="1">Belongs to the peptidase S1C family.</text>
</comment>
<keyword evidence="2" id="KW-0645">Protease</keyword>
<dbReference type="Gene3D" id="2.60.120.380">
    <property type="match status" value="1"/>
</dbReference>
<keyword evidence="7" id="KW-1185">Reference proteome</keyword>
<dbReference type="EMBL" id="AP023368">
    <property type="protein sequence ID" value="BCJ98160.1"/>
    <property type="molecule type" value="Genomic_DNA"/>
</dbReference>
<keyword evidence="3" id="KW-0378">Hydrolase</keyword>
<evidence type="ECO:0000259" key="5">
    <source>
        <dbReference type="SMART" id="SM00635"/>
    </source>
</evidence>
<feature type="chain" id="PRO_5038453152" description="BIG2 domain-containing protein" evidence="4">
    <location>
        <begin position="22"/>
        <end position="534"/>
    </location>
</feature>
<evidence type="ECO:0000256" key="1">
    <source>
        <dbReference type="ARBA" id="ARBA00010541"/>
    </source>
</evidence>
<evidence type="ECO:0000256" key="4">
    <source>
        <dbReference type="SAM" id="SignalP"/>
    </source>
</evidence>
<keyword evidence="4" id="KW-0732">Signal</keyword>
<reference evidence="6 7" key="1">
    <citation type="submission" date="2020-08" db="EMBL/GenBank/DDBJ databases">
        <title>Draft genome sequencing of an Anaerocolumna strain isolated from anoxic soil subjected to BSD treatment.</title>
        <authorList>
            <person name="Uek A."/>
            <person name="Tonouchi A."/>
        </authorList>
    </citation>
    <scope>NUCLEOTIDE SEQUENCE [LARGE SCALE GENOMIC DNA]</scope>
    <source>
        <strain evidence="6 7">CTTW</strain>
    </source>
</reference>
<reference evidence="6 7" key="2">
    <citation type="submission" date="2020-08" db="EMBL/GenBank/DDBJ databases">
        <authorList>
            <person name="Ueki A."/>
            <person name="Tonouchi A."/>
        </authorList>
    </citation>
    <scope>NUCLEOTIDE SEQUENCE [LARGE SCALE GENOMIC DNA]</scope>
    <source>
        <strain evidence="6 7">CTTW</strain>
    </source>
</reference>
<gene>
    <name evidence="6" type="ORF">bsdcttw_12010</name>
</gene>
<protein>
    <recommendedName>
        <fullName evidence="5">BIG2 domain-containing protein</fullName>
    </recommendedName>
</protein>
<dbReference type="InterPro" id="IPR009003">
    <property type="entry name" value="Peptidase_S1_PA"/>
</dbReference>
<dbReference type="AlphaFoldDB" id="A0A7I8DIJ6"/>
<dbReference type="GO" id="GO:0004252">
    <property type="term" value="F:serine-type endopeptidase activity"/>
    <property type="evidence" value="ECO:0007669"/>
    <property type="project" value="InterPro"/>
</dbReference>
<dbReference type="Proteomes" id="UP000515703">
    <property type="component" value="Chromosome"/>
</dbReference>
<dbReference type="Gene3D" id="2.40.10.10">
    <property type="entry name" value="Trypsin-like serine proteases"/>
    <property type="match status" value="2"/>
</dbReference>
<evidence type="ECO:0000313" key="6">
    <source>
        <dbReference type="EMBL" id="BCJ98160.1"/>
    </source>
</evidence>
<evidence type="ECO:0000313" key="7">
    <source>
        <dbReference type="Proteomes" id="UP000515703"/>
    </source>
</evidence>
<dbReference type="InterPro" id="IPR001940">
    <property type="entry name" value="Peptidase_S1C"/>
</dbReference>
<evidence type="ECO:0000256" key="3">
    <source>
        <dbReference type="ARBA" id="ARBA00022801"/>
    </source>
</evidence>
<dbReference type="Gene3D" id="2.60.40.1080">
    <property type="match status" value="2"/>
</dbReference>
<dbReference type="InterPro" id="IPR008964">
    <property type="entry name" value="Invasin/intimin_cell_adhesion"/>
</dbReference>
<dbReference type="InterPro" id="IPR051201">
    <property type="entry name" value="Chloro_Bact_Ser_Proteases"/>
</dbReference>
<dbReference type="InterPro" id="IPR003343">
    <property type="entry name" value="Big_2"/>
</dbReference>
<organism evidence="6 7">
    <name type="scientific">Anaerocolumna chitinilytica</name>
    <dbReference type="NCBI Taxonomy" id="1727145"/>
    <lineage>
        <taxon>Bacteria</taxon>
        <taxon>Bacillati</taxon>
        <taxon>Bacillota</taxon>
        <taxon>Clostridia</taxon>
        <taxon>Lachnospirales</taxon>
        <taxon>Lachnospiraceae</taxon>
        <taxon>Anaerocolumna</taxon>
    </lineage>
</organism>
<proteinExistence type="inferred from homology"/>
<dbReference type="SMART" id="SM00635">
    <property type="entry name" value="BID_2"/>
    <property type="match status" value="2"/>
</dbReference>
<dbReference type="PRINTS" id="PR00834">
    <property type="entry name" value="PROTEASES2C"/>
</dbReference>
<feature type="domain" description="BIG2" evidence="5">
    <location>
        <begin position="107"/>
        <end position="194"/>
    </location>
</feature>
<name>A0A7I8DIJ6_9FIRM</name>
<dbReference type="PANTHER" id="PTHR43343:SF3">
    <property type="entry name" value="PROTEASE DO-LIKE 8, CHLOROPLASTIC"/>
    <property type="match status" value="1"/>
</dbReference>
<sequence length="534" mass="56742">MKQIKKAALALIMAATLAVSPVTLPVVPAIIHAEAATVKLNTTKATIYTGNTITLKLIGTSSKVTWSSSSAKIATVSAKGVVTGKKAGQATITATAGKKKYTSKITVVNKVSRLSASASSITLNQESFVTVTLKNSTLDDVVLYDVSDENIATCKWGDWADNEDSLKLYIIPKKSGTATITVKTKDGKEKTSFKVIVAKDSRAISSAPDSAKIAEKCTPSVVEVTTDLGLGTGFFLEKGVIATNYHVIKGASSISVTLNNGKEYKIETILGYNEDLDMALLSLPGIGTPLTVSKYAPKTGDTAYAIGNPLGLEDTFSKGIISNASRISEDIKYIQTDAALSSGNSGGPLLNAFGEVIGMNTMQYTDGQNLNFALNITQIYSISTLAPVSVGSIDDSDDTDYSKITIQEDSTKSGATATAQDIPDGYYVTGSIDPSTDPAGLGTDSYRITIDKYSRISVLATTTTSYPSDLNNMHLMILNSSNKTILYDYTDEDDDGYLNIFADLPAGTYYVQVNAVPGKVYASLPYFLYFKQVK</sequence>
<dbReference type="InterPro" id="IPR043504">
    <property type="entry name" value="Peptidase_S1_PA_chymotrypsin"/>
</dbReference>
<dbReference type="Pfam" id="PF02368">
    <property type="entry name" value="Big_2"/>
    <property type="match status" value="1"/>
</dbReference>
<dbReference type="GO" id="GO:0006508">
    <property type="term" value="P:proteolysis"/>
    <property type="evidence" value="ECO:0007669"/>
    <property type="project" value="UniProtKB-KW"/>
</dbReference>